<dbReference type="InterPro" id="IPR016035">
    <property type="entry name" value="Acyl_Trfase/lysoPLipase"/>
</dbReference>
<dbReference type="InterPro" id="IPR018712">
    <property type="entry name" value="Tle1-like_cat"/>
</dbReference>
<evidence type="ECO:0000313" key="2">
    <source>
        <dbReference type="EMBL" id="SMX25341.1"/>
    </source>
</evidence>
<dbReference type="PANTHER" id="PTHR33840:SF1">
    <property type="entry name" value="TLE1 PHOSPHOLIPASE DOMAIN-CONTAINING PROTEIN"/>
    <property type="match status" value="1"/>
</dbReference>
<feature type="domain" description="T6SS Phospholipase effector Tle1-like catalytic" evidence="1">
    <location>
        <begin position="32"/>
        <end position="281"/>
    </location>
</feature>
<dbReference type="SUPFAM" id="SSF52151">
    <property type="entry name" value="FabD/lysophospholipase-like"/>
    <property type="match status" value="1"/>
</dbReference>
<proteinExistence type="predicted"/>
<keyword evidence="3" id="KW-1185">Reference proteome</keyword>
<accession>A0A238J4T6</accession>
<reference evidence="2 3" key="1">
    <citation type="submission" date="2017-05" db="EMBL/GenBank/DDBJ databases">
        <authorList>
            <person name="Song R."/>
            <person name="Chenine A.L."/>
            <person name="Ruprecht R.M."/>
        </authorList>
    </citation>
    <scope>NUCLEOTIDE SEQUENCE [LARGE SCALE GENOMIC DNA]</scope>
    <source>
        <strain evidence="2 3">CECT 8489</strain>
    </source>
</reference>
<protein>
    <recommendedName>
        <fullName evidence="1">T6SS Phospholipase effector Tle1-like catalytic domain-containing protein</fullName>
    </recommendedName>
</protein>
<evidence type="ECO:0000313" key="3">
    <source>
        <dbReference type="Proteomes" id="UP000201838"/>
    </source>
</evidence>
<dbReference type="AlphaFoldDB" id="A0A238J4T6"/>
<sequence>MPMGERLKGVLGFFRRTERSSPQIVREAAIHVILLDGTMSVLDEGCETNVGLIYKLLADELGERPLSLFYEAGVQWTDWSATLNVIEGRGINRQIRRAYGWLASRYRPGDTIFLVGYSRGAYAARSLAGVIDRVGLLEYIHATERRVTEAYRHYQRNDAPEVMEAFRHAYCHAEAPIEAVAVFDTVKALGLRAPFVWRWAEVKHAFHSHRLGRSIRHGFHALALDETREAFKPVLWETREGWDGTVQQVWFRGSHSDVGGHLNGFSAARPLANIPLVWMLERLEGCALPLPEGWRSRYAMDADAPSVGTWRNWGKLFLARKKRVVGRDPSERLHPSATGRSPRAADFADSAVLDV</sequence>
<evidence type="ECO:0000259" key="1">
    <source>
        <dbReference type="Pfam" id="PF09994"/>
    </source>
</evidence>
<dbReference type="Pfam" id="PF09994">
    <property type="entry name" value="T6SS_Tle1-like_cat"/>
    <property type="match status" value="1"/>
</dbReference>
<organism evidence="2 3">
    <name type="scientific">Boseongicola aestuarii</name>
    <dbReference type="NCBI Taxonomy" id="1470561"/>
    <lineage>
        <taxon>Bacteria</taxon>
        <taxon>Pseudomonadati</taxon>
        <taxon>Pseudomonadota</taxon>
        <taxon>Alphaproteobacteria</taxon>
        <taxon>Rhodobacterales</taxon>
        <taxon>Paracoccaceae</taxon>
        <taxon>Boseongicola</taxon>
    </lineage>
</organism>
<dbReference type="EMBL" id="FXXQ01000015">
    <property type="protein sequence ID" value="SMX25341.1"/>
    <property type="molecule type" value="Genomic_DNA"/>
</dbReference>
<dbReference type="Proteomes" id="UP000201838">
    <property type="component" value="Unassembled WGS sequence"/>
</dbReference>
<dbReference type="RefSeq" id="WP_370807320.1">
    <property type="nucleotide sequence ID" value="NZ_FXXQ01000015.1"/>
</dbReference>
<gene>
    <name evidence="2" type="ORF">BOA8489_03482</name>
</gene>
<name>A0A238J4T6_9RHOB</name>
<dbReference type="PANTHER" id="PTHR33840">
    <property type="match status" value="1"/>
</dbReference>